<sequence>MKKLSTYTHARYCTDEVDLLAGLAEIEEAMKHCERMDKKIPNYFYVRKSKLKEKLKIVVTKGLKADEFRYRDHIFRAERQFKPHEDFGYIGRRLTRLTVYGWDWNEFWVCANIIKHENLSLKKADVFLMDRNVLIVPCENFLGKYTIE</sequence>
<proteinExistence type="predicted"/>
<dbReference type="AlphaFoldDB" id="A0A212KFF5"/>
<protein>
    <submittedName>
        <fullName evidence="1">Uncharacterized protein</fullName>
    </submittedName>
</protein>
<evidence type="ECO:0000313" key="1">
    <source>
        <dbReference type="EMBL" id="SBW10348.1"/>
    </source>
</evidence>
<dbReference type="RefSeq" id="WP_296952589.1">
    <property type="nucleotide sequence ID" value="NZ_LT599021.1"/>
</dbReference>
<gene>
    <name evidence="1" type="ORF">KL86DYS2_20048</name>
</gene>
<dbReference type="EMBL" id="FLUL01000002">
    <property type="protein sequence ID" value="SBW10348.1"/>
    <property type="molecule type" value="Genomic_DNA"/>
</dbReference>
<accession>A0A212KFF5</accession>
<name>A0A212KFF5_9BACT</name>
<reference evidence="1" key="1">
    <citation type="submission" date="2016-04" db="EMBL/GenBank/DDBJ databases">
        <authorList>
            <person name="Evans L.H."/>
            <person name="Alamgir A."/>
            <person name="Owens N."/>
            <person name="Weber N.D."/>
            <person name="Virtaneva K."/>
            <person name="Barbian K."/>
            <person name="Babar A."/>
            <person name="Rosenke K."/>
        </authorList>
    </citation>
    <scope>NUCLEOTIDE SEQUENCE</scope>
    <source>
        <strain evidence="1">86-2</strain>
    </source>
</reference>
<organism evidence="1">
    <name type="scientific">uncultured Dysgonomonas sp</name>
    <dbReference type="NCBI Taxonomy" id="206096"/>
    <lineage>
        <taxon>Bacteria</taxon>
        <taxon>Pseudomonadati</taxon>
        <taxon>Bacteroidota</taxon>
        <taxon>Bacteroidia</taxon>
        <taxon>Bacteroidales</taxon>
        <taxon>Dysgonomonadaceae</taxon>
        <taxon>Dysgonomonas</taxon>
        <taxon>environmental samples</taxon>
    </lineage>
</organism>